<reference evidence="3" key="1">
    <citation type="submission" date="2016-05" db="EMBL/GenBank/DDBJ databases">
        <authorList>
            <person name="Baek K."/>
            <person name="Yang S.-J."/>
        </authorList>
    </citation>
    <scope>NUCLEOTIDE SEQUENCE [LARGE SCALE GENOMIC DNA]</scope>
    <source>
        <strain evidence="3">ST58-10</strain>
    </source>
</reference>
<keyword evidence="1" id="KW-0732">Signal</keyword>
<dbReference type="OrthoDB" id="6997572at2"/>
<keyword evidence="3" id="KW-1185">Reference proteome</keyword>
<organism evidence="2 3">
    <name type="scientific">Marinobacterium aestuarii</name>
    <dbReference type="NCBI Taxonomy" id="1821621"/>
    <lineage>
        <taxon>Bacteria</taxon>
        <taxon>Pseudomonadati</taxon>
        <taxon>Pseudomonadota</taxon>
        <taxon>Gammaproteobacteria</taxon>
        <taxon>Oceanospirillales</taxon>
        <taxon>Oceanospirillaceae</taxon>
        <taxon>Marinobacterium</taxon>
    </lineage>
</organism>
<dbReference type="Pfam" id="PF11279">
    <property type="entry name" value="DUF3080"/>
    <property type="match status" value="1"/>
</dbReference>
<name>A0A1A9EYW7_9GAMM</name>
<gene>
    <name evidence="2" type="ORF">A8C75_13030</name>
</gene>
<dbReference type="AlphaFoldDB" id="A0A1A9EYW7"/>
<dbReference type="EMBL" id="CP015839">
    <property type="protein sequence ID" value="ANG63304.1"/>
    <property type="molecule type" value="Genomic_DNA"/>
</dbReference>
<evidence type="ECO:0000256" key="1">
    <source>
        <dbReference type="SAM" id="SignalP"/>
    </source>
</evidence>
<feature type="signal peptide" evidence="1">
    <location>
        <begin position="1"/>
        <end position="22"/>
    </location>
</feature>
<sequence>MHGALRHCALLLCLGVLLSACGQSSPEAMLDNYSDRVARVLQESIDSRLDAAPAIAPLPPRRQRLLPLTDLRQGLIEVLPLRHCNLLGLIAQRNSSLGKVMLPSKQLVYEMRLLSQVRDCRAQLAQRLNARTDTDAKLIQQLDSIYRLKAQELPAVLWNAIYASREMESNFSIGAPPAAAAPG</sequence>
<reference evidence="2 3" key="2">
    <citation type="journal article" date="2018" name="Int. J. Syst. Evol. Microbiol.">
        <title>Marinobacterium aestuarii sp. nov., a benzene-degrading marine bacterium isolated from estuary sediment.</title>
        <authorList>
            <person name="Bae S.S."/>
            <person name="Jung J."/>
            <person name="Chung D."/>
            <person name="Baek K."/>
        </authorList>
    </citation>
    <scope>NUCLEOTIDE SEQUENCE [LARGE SCALE GENOMIC DNA]</scope>
    <source>
        <strain evidence="2 3">ST58-10</strain>
    </source>
</reference>
<evidence type="ECO:0000313" key="3">
    <source>
        <dbReference type="Proteomes" id="UP000078070"/>
    </source>
</evidence>
<dbReference type="RefSeq" id="WP_067383053.1">
    <property type="nucleotide sequence ID" value="NZ_CP015839.1"/>
</dbReference>
<dbReference type="PROSITE" id="PS51257">
    <property type="entry name" value="PROKAR_LIPOPROTEIN"/>
    <property type="match status" value="1"/>
</dbReference>
<dbReference type="STRING" id="1821621.A8C75_13030"/>
<feature type="chain" id="PRO_5008386566" description="DUF3080 domain-containing protein" evidence="1">
    <location>
        <begin position="23"/>
        <end position="183"/>
    </location>
</feature>
<dbReference type="KEGG" id="mars:A8C75_13030"/>
<evidence type="ECO:0000313" key="2">
    <source>
        <dbReference type="EMBL" id="ANG63304.1"/>
    </source>
</evidence>
<evidence type="ECO:0008006" key="4">
    <source>
        <dbReference type="Google" id="ProtNLM"/>
    </source>
</evidence>
<dbReference type="InterPro" id="IPR021431">
    <property type="entry name" value="DUF3080"/>
</dbReference>
<accession>A0A1A9EYW7</accession>
<dbReference type="Proteomes" id="UP000078070">
    <property type="component" value="Chromosome"/>
</dbReference>
<proteinExistence type="predicted"/>
<protein>
    <recommendedName>
        <fullName evidence="4">DUF3080 domain-containing protein</fullName>
    </recommendedName>
</protein>